<gene>
    <name evidence="2" type="ORF">BN3087_380005</name>
</gene>
<accession>A0A0S4XP12</accession>
<dbReference type="AlphaFoldDB" id="A0A0S4XP12"/>
<proteinExistence type="inferred from homology"/>
<comment type="similarity">
    <text evidence="1">Belongs to the UPF0751 family.</text>
</comment>
<dbReference type="EMBL" id="FAXN01000038">
    <property type="protein sequence ID" value="CUV65489.1"/>
    <property type="molecule type" value="Genomic_DNA"/>
</dbReference>
<dbReference type="InterPro" id="IPR016772">
    <property type="entry name" value="UCP020408"/>
</dbReference>
<protein>
    <recommendedName>
        <fullName evidence="3">DUF2325 domain-containing protein</fullName>
    </recommendedName>
</protein>
<evidence type="ECO:0000256" key="1">
    <source>
        <dbReference type="ARBA" id="ARBA00007189"/>
    </source>
</evidence>
<reference evidence="2" key="1">
    <citation type="submission" date="2015-11" db="EMBL/GenBank/DDBJ databases">
        <authorList>
            <person name="Zhang Y."/>
            <person name="Guo Z."/>
        </authorList>
    </citation>
    <scope>NUCLEOTIDE SEQUENCE</scope>
    <source>
        <strain evidence="2">BN30871</strain>
    </source>
</reference>
<name>A0A0S4XP12_9BACT</name>
<organism evidence="2">
    <name type="scientific">Sulfurovum sp. enrichment culture clone C5</name>
    <dbReference type="NCBI Taxonomy" id="497650"/>
    <lineage>
        <taxon>Bacteria</taxon>
        <taxon>Pseudomonadati</taxon>
        <taxon>Campylobacterota</taxon>
        <taxon>Epsilonproteobacteria</taxon>
        <taxon>Campylobacterales</taxon>
        <taxon>Sulfurovaceae</taxon>
        <taxon>Sulfurovum</taxon>
        <taxon>environmental samples</taxon>
    </lineage>
</organism>
<evidence type="ECO:0008006" key="3">
    <source>
        <dbReference type="Google" id="ProtNLM"/>
    </source>
</evidence>
<dbReference type="Pfam" id="PF10087">
    <property type="entry name" value="DUF2325"/>
    <property type="match status" value="1"/>
</dbReference>
<sequence>MMSVLVLGGDKINPILNILYDMGITSVTHWTGRNLKNGSKKSKQIPNKIDLVLMLTNFLNHNAMLHYKQEAKNRGVCVAYSTRNIDSVKCEVLRLINNNVDLQQKICSECVQRNNCNEKAK</sequence>
<evidence type="ECO:0000313" key="2">
    <source>
        <dbReference type="EMBL" id="CUV65489.1"/>
    </source>
</evidence>